<evidence type="ECO:0000259" key="1">
    <source>
        <dbReference type="Pfam" id="PF01926"/>
    </source>
</evidence>
<organism evidence="2 3">
    <name type="scientific">Salana multivorans</name>
    <dbReference type="NCBI Taxonomy" id="120377"/>
    <lineage>
        <taxon>Bacteria</taxon>
        <taxon>Bacillati</taxon>
        <taxon>Actinomycetota</taxon>
        <taxon>Actinomycetes</taxon>
        <taxon>Micrococcales</taxon>
        <taxon>Beutenbergiaceae</taxon>
        <taxon>Salana</taxon>
    </lineage>
</organism>
<dbReference type="Proteomes" id="UP000275356">
    <property type="component" value="Unassembled WGS sequence"/>
</dbReference>
<dbReference type="Gene3D" id="3.40.50.300">
    <property type="entry name" value="P-loop containing nucleotide triphosphate hydrolases"/>
    <property type="match status" value="1"/>
</dbReference>
<sequence length="555" mass="58473">MPRTVTTSPARLFGAVAPLGHAEGVTTPSSAPGSAAGPALDVAVALRAQLGALDFPLELPGVEEIRTLRDRITTQLDSHLVPRLRTASLPTIVVVGGPTGAGKSTLVNAVSGTEVSPAGVVRPTTKKPVLVVNPADRELIADHPVSGRAAVVEADLPRGLALLDAPDLDSVEVTNRERALELVEVADVWLFVTTANRYGDAVPWAVLEQVKRRGVTVGVVLDRIGPEALDTVRRDLLARLADAGFGSVPLFVVPDAGPLDGPLPKDQVVDVERWLTLVAGRHGSHEVVARTIRGVWSPLREETRRLLDASVAQAEAAADLSSAARTVVEPVEAELAERLRSGILTDGAPTSRWLADASGKGALAAVAHPADGFFARRRAQRQAPERARALAALRGDLHRAFTDVAGAASRTVADVVELAWTKHSTAGAALAAERRAGGVDEARRARVEETWQAWLASIPVPENPAEATPGLLGQESARTVVALAAAGLAGARAAAERLGLPSWRDALEDLVRACRECLESEALDHVDEVARRLPGESVTALRLRIAELRRLAGED</sequence>
<dbReference type="CDD" id="cd00882">
    <property type="entry name" value="Ras_like_GTPase"/>
    <property type="match status" value="1"/>
</dbReference>
<name>A0A3N2DE52_9MICO</name>
<dbReference type="SUPFAM" id="SSF52540">
    <property type="entry name" value="P-loop containing nucleoside triphosphate hydrolases"/>
    <property type="match status" value="1"/>
</dbReference>
<feature type="domain" description="G" evidence="1">
    <location>
        <begin position="93"/>
        <end position="196"/>
    </location>
</feature>
<dbReference type="EMBL" id="RKHQ01000001">
    <property type="protein sequence ID" value="ROR97704.1"/>
    <property type="molecule type" value="Genomic_DNA"/>
</dbReference>
<dbReference type="InterPro" id="IPR027417">
    <property type="entry name" value="P-loop_NTPase"/>
</dbReference>
<dbReference type="GO" id="GO:0005525">
    <property type="term" value="F:GTP binding"/>
    <property type="evidence" value="ECO:0007669"/>
    <property type="project" value="InterPro"/>
</dbReference>
<comment type="caution">
    <text evidence="2">The sequence shown here is derived from an EMBL/GenBank/DDBJ whole genome shotgun (WGS) entry which is preliminary data.</text>
</comment>
<dbReference type="Pfam" id="PF01926">
    <property type="entry name" value="MMR_HSR1"/>
    <property type="match status" value="1"/>
</dbReference>
<protein>
    <submittedName>
        <fullName evidence="2">50S ribosome-binding GTPase</fullName>
    </submittedName>
</protein>
<proteinExistence type="predicted"/>
<evidence type="ECO:0000313" key="2">
    <source>
        <dbReference type="EMBL" id="ROR97704.1"/>
    </source>
</evidence>
<dbReference type="AlphaFoldDB" id="A0A3N2DE52"/>
<dbReference type="InterPro" id="IPR006073">
    <property type="entry name" value="GTP-bd"/>
</dbReference>
<reference evidence="2 3" key="1">
    <citation type="submission" date="2018-11" db="EMBL/GenBank/DDBJ databases">
        <title>Sequencing the genomes of 1000 actinobacteria strains.</title>
        <authorList>
            <person name="Klenk H.-P."/>
        </authorList>
    </citation>
    <scope>NUCLEOTIDE SEQUENCE [LARGE SCALE GENOMIC DNA]</scope>
    <source>
        <strain evidence="2 3">DSM 13521</strain>
    </source>
</reference>
<keyword evidence="3" id="KW-1185">Reference proteome</keyword>
<gene>
    <name evidence="2" type="ORF">EDD28_2310</name>
</gene>
<evidence type="ECO:0000313" key="3">
    <source>
        <dbReference type="Proteomes" id="UP000275356"/>
    </source>
</evidence>
<accession>A0A3N2DE52</accession>